<feature type="domain" description="Histidine kinase" evidence="10">
    <location>
        <begin position="436"/>
        <end position="655"/>
    </location>
</feature>
<dbReference type="Gene3D" id="1.25.40.10">
    <property type="entry name" value="Tetratricopeptide repeat domain"/>
    <property type="match status" value="2"/>
</dbReference>
<evidence type="ECO:0000313" key="12">
    <source>
        <dbReference type="Proteomes" id="UP000218267"/>
    </source>
</evidence>
<accession>A0A1Y1CP50</accession>
<feature type="chain" id="PRO_5011965461" description="histidine kinase" evidence="9">
    <location>
        <begin position="24"/>
        <end position="655"/>
    </location>
</feature>
<evidence type="ECO:0000313" key="11">
    <source>
        <dbReference type="EMBL" id="BAX81793.1"/>
    </source>
</evidence>
<proteinExistence type="predicted"/>
<evidence type="ECO:0000256" key="2">
    <source>
        <dbReference type="ARBA" id="ARBA00012438"/>
    </source>
</evidence>
<organism evidence="11 12">
    <name type="scientific">Labilibaculum antarcticum</name>
    <dbReference type="NCBI Taxonomy" id="1717717"/>
    <lineage>
        <taxon>Bacteria</taxon>
        <taxon>Pseudomonadati</taxon>
        <taxon>Bacteroidota</taxon>
        <taxon>Bacteroidia</taxon>
        <taxon>Marinilabiliales</taxon>
        <taxon>Marinifilaceae</taxon>
        <taxon>Labilibaculum</taxon>
    </lineage>
</organism>
<dbReference type="InterPro" id="IPR005467">
    <property type="entry name" value="His_kinase_dom"/>
</dbReference>
<keyword evidence="8" id="KW-0472">Membrane</keyword>
<keyword evidence="8" id="KW-1133">Transmembrane helix</keyword>
<dbReference type="Proteomes" id="UP000218267">
    <property type="component" value="Chromosome"/>
</dbReference>
<feature type="repeat" description="TPR" evidence="7">
    <location>
        <begin position="163"/>
        <end position="196"/>
    </location>
</feature>
<dbReference type="SMART" id="SM00387">
    <property type="entry name" value="HATPase_c"/>
    <property type="match status" value="1"/>
</dbReference>
<keyword evidence="12" id="KW-1185">Reference proteome</keyword>
<sequence length="655" mass="75920">MILPRHYFTLLLLFLCCNFVTFAQFDAKKDIELLSKDEIHQRVNDLSDECWRLREINPDSAVLFGEEALQIATRYNLKKELPRIYGFLSVVKLHYQYKTKESLPYLHAALEHSLRQKDSVQLAYSYNNLGDLYLLTGNIPLSLKFSEYSLDIFTKLGNSVGQSYSNVNVGLVYRAKKDYKLALDYFNRAKKILANEKNELGVGSVLLELARTYEEKGDMDVAMVYYQRAYNKSQISMNVRYAAFCLNGMANIFYFQKEYEKAFEFYQNSVKLNKQRNHNFGLIDDYIGIAFVYAQQSKRAEGEACLRESLEIAKSLNLNAKILKVYNSYATFYQILNDFQKATESYNAFLAQNDSIFSIQQFEIINEMQNRFSMRQTLSDTEKELESRKFQEMYMVVIIILMLIIVIVLFWRFYSHRKINRKLARINKTKDKLFSVISHDLKNPFNTLIGFSELLLGEVREGQYENVVEFTNYIHQSSTEGLKLLNNLLDWSRAQIGAIAFNPRSLVINDLFDELNSSFDSEFRKYKVELKFHNSIEEELKADSDILRTILRNLISNAIKYTNEGGLIQLDAIKEKSFVKITVKDDGTGMPKDIQDRLFDVTKTTNSIRGVHDEQGTGLGLSICTELIRIHNGTIRVESEVGNGSTFEIKFPFVR</sequence>
<gene>
    <name evidence="11" type="ORF">ALGA_3495</name>
</gene>
<evidence type="ECO:0000256" key="7">
    <source>
        <dbReference type="PROSITE-ProRule" id="PRU00339"/>
    </source>
</evidence>
<dbReference type="Pfam" id="PF13424">
    <property type="entry name" value="TPR_12"/>
    <property type="match status" value="1"/>
</dbReference>
<evidence type="ECO:0000256" key="4">
    <source>
        <dbReference type="ARBA" id="ARBA00022679"/>
    </source>
</evidence>
<dbReference type="CDD" id="cd00075">
    <property type="entry name" value="HATPase"/>
    <property type="match status" value="1"/>
</dbReference>
<dbReference type="AlphaFoldDB" id="A0A1Y1CP50"/>
<dbReference type="SUPFAM" id="SSF47384">
    <property type="entry name" value="Homodimeric domain of signal transducing histidine kinase"/>
    <property type="match status" value="1"/>
</dbReference>
<dbReference type="CDD" id="cd00082">
    <property type="entry name" value="HisKA"/>
    <property type="match status" value="1"/>
</dbReference>
<dbReference type="PROSITE" id="PS50005">
    <property type="entry name" value="TPR"/>
    <property type="match status" value="2"/>
</dbReference>
<dbReference type="EMBL" id="AP018042">
    <property type="protein sequence ID" value="BAX81793.1"/>
    <property type="molecule type" value="Genomic_DNA"/>
</dbReference>
<evidence type="ECO:0000256" key="9">
    <source>
        <dbReference type="SAM" id="SignalP"/>
    </source>
</evidence>
<dbReference type="SMART" id="SM00388">
    <property type="entry name" value="HisKA"/>
    <property type="match status" value="1"/>
</dbReference>
<dbReference type="SMART" id="SM00028">
    <property type="entry name" value="TPR"/>
    <property type="match status" value="6"/>
</dbReference>
<dbReference type="FunFam" id="3.30.565.10:FF:000006">
    <property type="entry name" value="Sensor histidine kinase WalK"/>
    <property type="match status" value="1"/>
</dbReference>
<dbReference type="SUPFAM" id="SSF48452">
    <property type="entry name" value="TPR-like"/>
    <property type="match status" value="1"/>
</dbReference>
<comment type="catalytic activity">
    <reaction evidence="1">
        <text>ATP + protein L-histidine = ADP + protein N-phospho-L-histidine.</text>
        <dbReference type="EC" id="2.7.13.3"/>
    </reaction>
</comment>
<evidence type="ECO:0000256" key="6">
    <source>
        <dbReference type="ARBA" id="ARBA00023012"/>
    </source>
</evidence>
<dbReference type="EC" id="2.7.13.3" evidence="2"/>
<reference evidence="11 12" key="1">
    <citation type="journal article" date="2018" name="Mar. Genomics">
        <title>Complete genome sequence of Marinifilaceae bacterium strain SPP2, isolated from the Antarctic marine sediment.</title>
        <authorList>
            <person name="Watanabe M."/>
            <person name="Kojima H."/>
            <person name="Fukui M."/>
        </authorList>
    </citation>
    <scope>NUCLEOTIDE SEQUENCE [LARGE SCALE GENOMIC DNA]</scope>
    <source>
        <strain evidence="11 12">SPP2</strain>
    </source>
</reference>
<keyword evidence="5" id="KW-0418">Kinase</keyword>
<dbReference type="SUPFAM" id="SSF55874">
    <property type="entry name" value="ATPase domain of HSP90 chaperone/DNA topoisomerase II/histidine kinase"/>
    <property type="match status" value="1"/>
</dbReference>
<dbReference type="Gene3D" id="3.30.565.10">
    <property type="entry name" value="Histidine kinase-like ATPase, C-terminal domain"/>
    <property type="match status" value="1"/>
</dbReference>
<dbReference type="Pfam" id="PF02518">
    <property type="entry name" value="HATPase_c"/>
    <property type="match status" value="1"/>
</dbReference>
<evidence type="ECO:0000259" key="10">
    <source>
        <dbReference type="PROSITE" id="PS50109"/>
    </source>
</evidence>
<dbReference type="PRINTS" id="PR00344">
    <property type="entry name" value="BCTRLSENSOR"/>
</dbReference>
<dbReference type="RefSeq" id="WP_096431504.1">
    <property type="nucleotide sequence ID" value="NZ_AP018042.1"/>
</dbReference>
<dbReference type="InterPro" id="IPR036097">
    <property type="entry name" value="HisK_dim/P_sf"/>
</dbReference>
<dbReference type="OrthoDB" id="9810447at2"/>
<feature type="repeat" description="TPR" evidence="7">
    <location>
        <begin position="243"/>
        <end position="276"/>
    </location>
</feature>
<dbReference type="PROSITE" id="PS50109">
    <property type="entry name" value="HIS_KIN"/>
    <property type="match status" value="1"/>
</dbReference>
<evidence type="ECO:0000256" key="3">
    <source>
        <dbReference type="ARBA" id="ARBA00022553"/>
    </source>
</evidence>
<evidence type="ECO:0000256" key="1">
    <source>
        <dbReference type="ARBA" id="ARBA00000085"/>
    </source>
</evidence>
<dbReference type="InterPro" id="IPR004358">
    <property type="entry name" value="Sig_transdc_His_kin-like_C"/>
</dbReference>
<protein>
    <recommendedName>
        <fullName evidence="2">histidine kinase</fullName>
        <ecNumber evidence="2">2.7.13.3</ecNumber>
    </recommendedName>
</protein>
<keyword evidence="9" id="KW-0732">Signal</keyword>
<dbReference type="InterPro" id="IPR036890">
    <property type="entry name" value="HATPase_C_sf"/>
</dbReference>
<keyword evidence="4" id="KW-0808">Transferase</keyword>
<dbReference type="InterPro" id="IPR003594">
    <property type="entry name" value="HATPase_dom"/>
</dbReference>
<dbReference type="PANTHER" id="PTHR43711">
    <property type="entry name" value="TWO-COMPONENT HISTIDINE KINASE"/>
    <property type="match status" value="1"/>
</dbReference>
<dbReference type="InterPro" id="IPR019734">
    <property type="entry name" value="TPR_rpt"/>
</dbReference>
<keyword evidence="6" id="KW-0902">Two-component regulatory system</keyword>
<feature type="transmembrane region" description="Helical" evidence="8">
    <location>
        <begin position="393"/>
        <end position="414"/>
    </location>
</feature>
<dbReference type="Pfam" id="PF00512">
    <property type="entry name" value="HisKA"/>
    <property type="match status" value="1"/>
</dbReference>
<evidence type="ECO:0000256" key="8">
    <source>
        <dbReference type="SAM" id="Phobius"/>
    </source>
</evidence>
<keyword evidence="7" id="KW-0802">TPR repeat</keyword>
<dbReference type="GO" id="GO:0000155">
    <property type="term" value="F:phosphorelay sensor kinase activity"/>
    <property type="evidence" value="ECO:0007669"/>
    <property type="project" value="InterPro"/>
</dbReference>
<keyword evidence="8" id="KW-0812">Transmembrane</keyword>
<reference evidence="12" key="2">
    <citation type="journal article" date="2020" name="Antonie Van Leeuwenhoek">
        <title>Labilibaculum antarcticum sp. nov., a novel facultative anaerobic, psychrotorelant bacterium isolated from marine sediment of Antarctica.</title>
        <authorList>
            <person name="Watanabe M."/>
            <person name="Kojima H."/>
            <person name="Fukui M."/>
        </authorList>
    </citation>
    <scope>NUCLEOTIDE SEQUENCE [LARGE SCALE GENOMIC DNA]</scope>
    <source>
        <strain evidence="12">SPP2</strain>
    </source>
</reference>
<dbReference type="Gene3D" id="1.10.287.130">
    <property type="match status" value="1"/>
</dbReference>
<dbReference type="InterPro" id="IPR050736">
    <property type="entry name" value="Sensor_HK_Regulatory"/>
</dbReference>
<dbReference type="InterPro" id="IPR003661">
    <property type="entry name" value="HisK_dim/P_dom"/>
</dbReference>
<keyword evidence="3" id="KW-0597">Phosphoprotein</keyword>
<dbReference type="PANTHER" id="PTHR43711:SF1">
    <property type="entry name" value="HISTIDINE KINASE 1"/>
    <property type="match status" value="1"/>
</dbReference>
<feature type="signal peptide" evidence="9">
    <location>
        <begin position="1"/>
        <end position="23"/>
    </location>
</feature>
<evidence type="ECO:0000256" key="5">
    <source>
        <dbReference type="ARBA" id="ARBA00022777"/>
    </source>
</evidence>
<name>A0A1Y1CP50_9BACT</name>
<dbReference type="InterPro" id="IPR011990">
    <property type="entry name" value="TPR-like_helical_dom_sf"/>
</dbReference>
<dbReference type="KEGG" id="mbas:ALGA_3495"/>